<gene>
    <name evidence="1" type="ORF">UFOVP1558_37</name>
</gene>
<protein>
    <submittedName>
        <fullName evidence="1">Uncharacterized protein</fullName>
    </submittedName>
</protein>
<accession>A0A6J7XPS9</accession>
<proteinExistence type="predicted"/>
<name>A0A6J7XPS9_9CAUD</name>
<organism evidence="1">
    <name type="scientific">uncultured Caudovirales phage</name>
    <dbReference type="NCBI Taxonomy" id="2100421"/>
    <lineage>
        <taxon>Viruses</taxon>
        <taxon>Duplodnaviria</taxon>
        <taxon>Heunggongvirae</taxon>
        <taxon>Uroviricota</taxon>
        <taxon>Caudoviricetes</taxon>
        <taxon>Peduoviridae</taxon>
        <taxon>Maltschvirus</taxon>
        <taxon>Maltschvirus maltsch</taxon>
    </lineage>
</organism>
<evidence type="ECO:0000313" key="1">
    <source>
        <dbReference type="EMBL" id="CAB5229992.1"/>
    </source>
</evidence>
<dbReference type="EMBL" id="LR798415">
    <property type="protein sequence ID" value="CAB5229992.1"/>
    <property type="molecule type" value="Genomic_DNA"/>
</dbReference>
<sequence>MKNEPSQAQLATAYIHDRLDRMDKARRQVARRGLTRQLLASIQKLADDLSLDCAALRGIRGDY</sequence>
<reference evidence="1" key="1">
    <citation type="submission" date="2020-05" db="EMBL/GenBank/DDBJ databases">
        <authorList>
            <person name="Chiriac C."/>
            <person name="Salcher M."/>
            <person name="Ghai R."/>
            <person name="Kavagutti S V."/>
        </authorList>
    </citation>
    <scope>NUCLEOTIDE SEQUENCE</scope>
</reference>